<dbReference type="PANTHER" id="PTHR43861">
    <property type="entry name" value="TRANS-ACONITATE 2-METHYLTRANSFERASE-RELATED"/>
    <property type="match status" value="1"/>
</dbReference>
<dbReference type="SUPFAM" id="SSF46785">
    <property type="entry name" value="Winged helix' DNA-binding domain"/>
    <property type="match status" value="1"/>
</dbReference>
<evidence type="ECO:0000313" key="3">
    <source>
        <dbReference type="Proteomes" id="UP001501337"/>
    </source>
</evidence>
<gene>
    <name evidence="2" type="ORF">GCM10022278_30080</name>
</gene>
<dbReference type="RefSeq" id="WP_344807804.1">
    <property type="nucleotide sequence ID" value="NZ_BAABBO010000012.1"/>
</dbReference>
<dbReference type="SMART" id="SM00418">
    <property type="entry name" value="HTH_ARSR"/>
    <property type="match status" value="1"/>
</dbReference>
<comment type="caution">
    <text evidence="2">The sequence shown here is derived from an EMBL/GenBank/DDBJ whole genome shotgun (WGS) entry which is preliminary data.</text>
</comment>
<dbReference type="InterPro" id="IPR013216">
    <property type="entry name" value="Methyltransf_11"/>
</dbReference>
<accession>A0ABP7PSR6</accession>
<dbReference type="EMBL" id="BAABBO010000012">
    <property type="protein sequence ID" value="GAA3970458.1"/>
    <property type="molecule type" value="Genomic_DNA"/>
</dbReference>
<evidence type="ECO:0000259" key="1">
    <source>
        <dbReference type="PROSITE" id="PS50987"/>
    </source>
</evidence>
<dbReference type="Pfam" id="PF08241">
    <property type="entry name" value="Methyltransf_11"/>
    <property type="match status" value="1"/>
</dbReference>
<keyword evidence="3" id="KW-1185">Reference proteome</keyword>
<organism evidence="2 3">
    <name type="scientific">Allohahella marinimesophila</name>
    <dbReference type="NCBI Taxonomy" id="1054972"/>
    <lineage>
        <taxon>Bacteria</taxon>
        <taxon>Pseudomonadati</taxon>
        <taxon>Pseudomonadota</taxon>
        <taxon>Gammaproteobacteria</taxon>
        <taxon>Oceanospirillales</taxon>
        <taxon>Hahellaceae</taxon>
        <taxon>Allohahella</taxon>
    </lineage>
</organism>
<dbReference type="InterPro" id="IPR036388">
    <property type="entry name" value="WH-like_DNA-bd_sf"/>
</dbReference>
<protein>
    <submittedName>
        <fullName evidence="2">Metalloregulator ArsR/SmtB family transcription factor</fullName>
    </submittedName>
</protein>
<dbReference type="CDD" id="cd00090">
    <property type="entry name" value="HTH_ARSR"/>
    <property type="match status" value="1"/>
</dbReference>
<name>A0ABP7PSR6_9GAMM</name>
<dbReference type="Gene3D" id="1.10.10.10">
    <property type="entry name" value="Winged helix-like DNA-binding domain superfamily/Winged helix DNA-binding domain"/>
    <property type="match status" value="1"/>
</dbReference>
<dbReference type="InterPro" id="IPR029063">
    <property type="entry name" value="SAM-dependent_MTases_sf"/>
</dbReference>
<proteinExistence type="predicted"/>
<dbReference type="InterPro" id="IPR011991">
    <property type="entry name" value="ArsR-like_HTH"/>
</dbReference>
<dbReference type="PRINTS" id="PR00778">
    <property type="entry name" value="HTHARSR"/>
</dbReference>
<sequence>MAIPLPQHPEQPSGSALSVAESAQLFKACGDEIRLQVLRLLQQDTFGVLELSALLGIKQSAMSHHLKVLSTAGLVESQREGNTIFYRRPLLTPSDAGLDESVLSRVFDLVDELSISDEVKTNLSQIRTQRAEQSQAFFARHADDMQLLQERVAEYGLYAEPVLRLIDQLRDPDWQHAIEVGPGEGHFLVELAQRFEQVTAVDNSAAMLEKARQHCEQAAVASIDFRHLDTAEAKVSGLEADLIVMNMVLHHVASPQCVIEDCSAMLKPGGCLIVCDLSHHDQRWTRDACGDLWLGFEAAELRKWAEASGLEVGECLYIGVRNGFQVQVHEFRRPALAGTNRLSMQSHNSAPYTVVSSS</sequence>
<dbReference type="InterPro" id="IPR001845">
    <property type="entry name" value="HTH_ArsR_DNA-bd_dom"/>
</dbReference>
<reference evidence="3" key="1">
    <citation type="journal article" date="2019" name="Int. J. Syst. Evol. Microbiol.">
        <title>The Global Catalogue of Microorganisms (GCM) 10K type strain sequencing project: providing services to taxonomists for standard genome sequencing and annotation.</title>
        <authorList>
            <consortium name="The Broad Institute Genomics Platform"/>
            <consortium name="The Broad Institute Genome Sequencing Center for Infectious Disease"/>
            <person name="Wu L."/>
            <person name="Ma J."/>
        </authorList>
    </citation>
    <scope>NUCLEOTIDE SEQUENCE [LARGE SCALE GENOMIC DNA]</scope>
    <source>
        <strain evidence="3">JCM 17555</strain>
    </source>
</reference>
<dbReference type="NCBIfam" id="NF033788">
    <property type="entry name" value="HTH_metalloreg"/>
    <property type="match status" value="1"/>
</dbReference>
<evidence type="ECO:0000313" key="2">
    <source>
        <dbReference type="EMBL" id="GAA3970458.1"/>
    </source>
</evidence>
<dbReference type="PROSITE" id="PS50987">
    <property type="entry name" value="HTH_ARSR_2"/>
    <property type="match status" value="1"/>
</dbReference>
<dbReference type="Pfam" id="PF01022">
    <property type="entry name" value="HTH_5"/>
    <property type="match status" value="1"/>
</dbReference>
<dbReference type="Gene3D" id="3.40.50.150">
    <property type="entry name" value="Vaccinia Virus protein VP39"/>
    <property type="match status" value="1"/>
</dbReference>
<dbReference type="CDD" id="cd02440">
    <property type="entry name" value="AdoMet_MTases"/>
    <property type="match status" value="1"/>
</dbReference>
<dbReference type="InterPro" id="IPR036390">
    <property type="entry name" value="WH_DNA-bd_sf"/>
</dbReference>
<feature type="domain" description="HTH arsR-type" evidence="1">
    <location>
        <begin position="14"/>
        <end position="114"/>
    </location>
</feature>
<dbReference type="Proteomes" id="UP001501337">
    <property type="component" value="Unassembled WGS sequence"/>
</dbReference>
<dbReference type="SUPFAM" id="SSF53335">
    <property type="entry name" value="S-adenosyl-L-methionine-dependent methyltransferases"/>
    <property type="match status" value="1"/>
</dbReference>